<sequence length="95" mass="10527">MESFRIQSESRVSPQIDFFSPSSGSLPIPLLELPPSDGECPNPKKGPFCLDYRVSRVSAAANRGKMAAPNLIICPVGPHFVWKETSQEMTRFSKM</sequence>
<dbReference type="EMBL" id="BPLQ01004331">
    <property type="protein sequence ID" value="GIY07329.1"/>
    <property type="molecule type" value="Genomic_DNA"/>
</dbReference>
<protein>
    <submittedName>
        <fullName evidence="1">Uncharacterized protein</fullName>
    </submittedName>
</protein>
<accession>A0AAV4QGC0</accession>
<reference evidence="1 2" key="1">
    <citation type="submission" date="2021-06" db="EMBL/GenBank/DDBJ databases">
        <title>Caerostris darwini draft genome.</title>
        <authorList>
            <person name="Kono N."/>
            <person name="Arakawa K."/>
        </authorList>
    </citation>
    <scope>NUCLEOTIDE SEQUENCE [LARGE SCALE GENOMIC DNA]</scope>
</reference>
<evidence type="ECO:0000313" key="2">
    <source>
        <dbReference type="Proteomes" id="UP001054837"/>
    </source>
</evidence>
<comment type="caution">
    <text evidence="1">The sequence shown here is derived from an EMBL/GenBank/DDBJ whole genome shotgun (WGS) entry which is preliminary data.</text>
</comment>
<dbReference type="AlphaFoldDB" id="A0AAV4QGC0"/>
<proteinExistence type="predicted"/>
<dbReference type="Proteomes" id="UP001054837">
    <property type="component" value="Unassembled WGS sequence"/>
</dbReference>
<evidence type="ECO:0000313" key="1">
    <source>
        <dbReference type="EMBL" id="GIY07329.1"/>
    </source>
</evidence>
<gene>
    <name evidence="1" type="ORF">CDAR_20731</name>
</gene>
<name>A0AAV4QGC0_9ARAC</name>
<keyword evidence="2" id="KW-1185">Reference proteome</keyword>
<organism evidence="1 2">
    <name type="scientific">Caerostris darwini</name>
    <dbReference type="NCBI Taxonomy" id="1538125"/>
    <lineage>
        <taxon>Eukaryota</taxon>
        <taxon>Metazoa</taxon>
        <taxon>Ecdysozoa</taxon>
        <taxon>Arthropoda</taxon>
        <taxon>Chelicerata</taxon>
        <taxon>Arachnida</taxon>
        <taxon>Araneae</taxon>
        <taxon>Araneomorphae</taxon>
        <taxon>Entelegynae</taxon>
        <taxon>Araneoidea</taxon>
        <taxon>Araneidae</taxon>
        <taxon>Caerostris</taxon>
    </lineage>
</organism>